<comment type="cofactor">
    <cofactor evidence="1">
        <name>Mg(2+)</name>
        <dbReference type="ChEBI" id="CHEBI:18420"/>
    </cofactor>
    <cofactor evidence="1">
        <name>Mn(2+)</name>
        <dbReference type="ChEBI" id="CHEBI:29035"/>
    </cofactor>
</comment>
<sequence length="293" mass="33781">MLSSVLFFGKGPVQSAMHGSDAQNVTSDRVLKRRYQQESMYVELFQDMLRAVLEKESHLFTASEHACFSFFFQLHYDARYLFVRLLQRKKGQWYRLDKLEYNDVEDLSSAARALSQPFAASSLLEPYRFSMMDGDIKDNILWRLELLTVDELKLLAKRLGKKSSGTRDTLLKNLTAKPTNAVLFSQQHKLSINMQPTHDRLLSYMADIMHGGCICLDSTVYALMERLAFVYYRGKPVLGSLLTSAVLSRTGKYTFPTYVYMRDSSMFPDRDCLLRYEEATQLVEHMDAFVEAS</sequence>
<dbReference type="GO" id="GO:0046872">
    <property type="term" value="F:metal ion binding"/>
    <property type="evidence" value="ECO:0007669"/>
    <property type="project" value="UniProtKB-KW"/>
</dbReference>
<reference evidence="3 4" key="1">
    <citation type="submission" date="2018-10" db="EMBL/GenBank/DDBJ databases">
        <title>Complete genome sequence of Malassezia restricta CBS 7877.</title>
        <authorList>
            <person name="Morand S.C."/>
            <person name="Bertignac M."/>
            <person name="Iltis A."/>
            <person name="Kolder I."/>
            <person name="Pirovano W."/>
            <person name="Jourdain R."/>
            <person name="Clavaud C."/>
        </authorList>
    </citation>
    <scope>NUCLEOTIDE SEQUENCE [LARGE SCALE GENOMIC DNA]</scope>
    <source>
        <strain evidence="3 4">CBS 7877</strain>
    </source>
</reference>
<comment type="subcellular location">
    <subcellularLocation>
        <location evidence="1">Nucleus</location>
    </subcellularLocation>
</comment>
<dbReference type="EC" id="3.1.4.1" evidence="1"/>
<gene>
    <name evidence="3" type="primary">fan1</name>
    <name evidence="3" type="ORF">DNF11_3373</name>
</gene>
<organism evidence="3 4">
    <name type="scientific">Malassezia restricta (strain ATCC 96810 / NBRC 103918 / CBS 7877)</name>
    <name type="common">Seborrheic dermatitis infection agent</name>
    <dbReference type="NCBI Taxonomy" id="425264"/>
    <lineage>
        <taxon>Eukaryota</taxon>
        <taxon>Fungi</taxon>
        <taxon>Dikarya</taxon>
        <taxon>Basidiomycota</taxon>
        <taxon>Ustilaginomycotina</taxon>
        <taxon>Malasseziomycetes</taxon>
        <taxon>Malasseziales</taxon>
        <taxon>Malasseziaceae</taxon>
        <taxon>Malassezia</taxon>
    </lineage>
</organism>
<keyword evidence="1" id="KW-0479">Metal-binding</keyword>
<dbReference type="PANTHER" id="PTHR15749:SF4">
    <property type="entry name" value="FANCONI-ASSOCIATED NUCLEASE 1"/>
    <property type="match status" value="1"/>
</dbReference>
<keyword evidence="1" id="KW-0234">DNA repair</keyword>
<accession>A0A3G2S8D7</accession>
<keyword evidence="1" id="KW-0227">DNA damage</keyword>
<name>A0A3G2S8D7_MALR7</name>
<dbReference type="GO" id="GO:0070336">
    <property type="term" value="F:flap-structured DNA binding"/>
    <property type="evidence" value="ECO:0007669"/>
    <property type="project" value="TreeGrafter"/>
</dbReference>
<evidence type="ECO:0000313" key="3">
    <source>
        <dbReference type="EMBL" id="AYO44323.1"/>
    </source>
</evidence>
<dbReference type="AlphaFoldDB" id="A0A3G2S8D7"/>
<dbReference type="GO" id="GO:0036297">
    <property type="term" value="P:interstrand cross-link repair"/>
    <property type="evidence" value="ECO:0007669"/>
    <property type="project" value="InterPro"/>
</dbReference>
<dbReference type="STRING" id="425264.A0A3G2S8D7"/>
<comment type="catalytic activity">
    <reaction evidence="1">
        <text>Hydrolytically removes 5'-nucleotides successively from the 3'-hydroxy termini of 3'-hydroxy-terminated oligonucleotides.</text>
        <dbReference type="EC" id="3.1.4.1"/>
    </reaction>
</comment>
<dbReference type="InterPro" id="IPR033315">
    <property type="entry name" value="Fan1-like"/>
</dbReference>
<keyword evidence="1" id="KW-0539">Nucleus</keyword>
<keyword evidence="1" id="KW-0540">Nuclease</keyword>
<dbReference type="GO" id="GO:0005634">
    <property type="term" value="C:nucleus"/>
    <property type="evidence" value="ECO:0007669"/>
    <property type="project" value="UniProtKB-SubCell"/>
</dbReference>
<evidence type="ECO:0000313" key="4">
    <source>
        <dbReference type="Proteomes" id="UP000269793"/>
    </source>
</evidence>
<keyword evidence="4" id="KW-1185">Reference proteome</keyword>
<evidence type="ECO:0000256" key="1">
    <source>
        <dbReference type="RuleBase" id="RU365033"/>
    </source>
</evidence>
<comment type="similarity">
    <text evidence="1">Belongs to the FAN1 family.</text>
</comment>
<keyword evidence="1 3" id="KW-0378">Hydrolase</keyword>
<dbReference type="GO" id="GO:0004528">
    <property type="term" value="F:phosphodiesterase I activity"/>
    <property type="evidence" value="ECO:0007669"/>
    <property type="project" value="UniProtKB-EC"/>
</dbReference>
<dbReference type="VEuPathDB" id="FungiDB:DNF11_3373"/>
<dbReference type="InterPro" id="IPR049125">
    <property type="entry name" value="FAN1-like_WH"/>
</dbReference>
<dbReference type="OrthoDB" id="258143at2759"/>
<dbReference type="Pfam" id="PF21315">
    <property type="entry name" value="FAN1_HTH"/>
    <property type="match status" value="1"/>
</dbReference>
<dbReference type="GO" id="GO:0008409">
    <property type="term" value="F:5'-3' exonuclease activity"/>
    <property type="evidence" value="ECO:0007669"/>
    <property type="project" value="TreeGrafter"/>
</dbReference>
<proteinExistence type="inferred from homology"/>
<dbReference type="Proteomes" id="UP000269793">
    <property type="component" value="Chromosome VI"/>
</dbReference>
<dbReference type="PANTHER" id="PTHR15749">
    <property type="entry name" value="FANCONI-ASSOCIATED NUCLEASE 1"/>
    <property type="match status" value="1"/>
</dbReference>
<protein>
    <recommendedName>
        <fullName evidence="1">Fanconi-associated nuclease</fullName>
        <ecNumber evidence="1">3.1.4.1</ecNumber>
    </recommendedName>
</protein>
<keyword evidence="1" id="KW-0460">Magnesium</keyword>
<feature type="domain" description="Fanconi-associated nuclease 1-like winged-helix" evidence="2">
    <location>
        <begin position="41"/>
        <end position="115"/>
    </location>
</feature>
<evidence type="ECO:0000259" key="2">
    <source>
        <dbReference type="Pfam" id="PF21315"/>
    </source>
</evidence>
<dbReference type="EMBL" id="CP033153">
    <property type="protein sequence ID" value="AYO44323.1"/>
    <property type="molecule type" value="Genomic_DNA"/>
</dbReference>
<keyword evidence="1" id="KW-0464">Manganese</keyword>
<dbReference type="GO" id="GO:0017108">
    <property type="term" value="F:5'-flap endonuclease activity"/>
    <property type="evidence" value="ECO:0007669"/>
    <property type="project" value="TreeGrafter"/>
</dbReference>
<comment type="function">
    <text evidence="1">Nuclease required for the repair of DNA interstrand cross-links (ICL). Acts as a 5'-3' exonuclease that anchors at a cut end of DNA and cleaves DNA successively at every third nucleotide, allowing to excise an ICL from one strand through flanking incisions.</text>
</comment>